<dbReference type="AlphaFoldDB" id="A0A7S0MJE6"/>
<gene>
    <name evidence="2" type="ORF">CCUR1050_LOCUS20112</name>
</gene>
<evidence type="ECO:0000313" key="2">
    <source>
        <dbReference type="EMBL" id="CAD8642428.1"/>
    </source>
</evidence>
<dbReference type="EMBL" id="HBEZ01036647">
    <property type="protein sequence ID" value="CAD8642428.1"/>
    <property type="molecule type" value="Transcribed_RNA"/>
</dbReference>
<sequence>MAESHICNSEHDHACEGILWVEDTDNNEKIRLSVDPNQLAAVTTVEGLCQLIHDLSLDYAQCDTFTQRSLRILGLVNQEGGCCQSPFMIMDSSCSKSMQGGEEWIYKENSVTSPVKIKVRPSIFQRFSERCLTIFNDPLYHDIERNKEGTMYENLNLPAPTLNKRHQSMIQGFQEGYDKSRECRSIAEHRSSCSSEPAGAVQATGGDECKWTSQEFPKSILLSHLNMSTRDDDQIEGHSTLAFEKLKMFAQERENKKCVLTFRQEHKGKALLRNGEPCYKQIHIRCNARDSNGNPCSHFVRYKYTSLDPENGVRPSEHAIFTACNSGENYIGHSCNEKVTSASYGKPLQGRPAIPSDQLKRAIWCVKCAIPLRHIVASFGNDPLNYQDFELTMRQFRDAIRYRMRSEREDDMQVLLRYLNDRLEKGHTAFACVEGVSGSADQLRIFLQSAEQIMYLKEQRATVISLDFVYKLIPNVGLAFGHFTTKGPSGRLISLATFLIESEEGGDAIDWVFKKFEESLQKFGIECQSPVIFHDNASGHIRVLRKPGITEPTLVSKRIKLDLDQSICEFDFWRHPKYFESLCMAPTHLPKSWKRQIAKLNLSPENQKILLGRVWLFALRMELCDYAALDMEWESITRFALALAQVEPERDLVLLPAHLRLAHQALFSGISASAPPIDSQDQQTQFKLYTNVTECLDYIAERVGKEKSASRIDLQNVQSLQREILHVASKICSAGVQDENLEYMMAIHRELQKRTRGRGQQKGSKNANTERSSSSGSAVTSEIVVSAMQNIYSLARCWCQRVTCQGFTMQRKSSTWSEVSNNSIKTYISPSKRMNGEYTLSSFIMDVDQWIHRQFELSYQANKITYKFETDVLSDQHVTLLQQALCNGATSDVLKVLRSTMKKEYTVHDSEE</sequence>
<organism evidence="2">
    <name type="scientific">Cryptomonas curvata</name>
    <dbReference type="NCBI Taxonomy" id="233186"/>
    <lineage>
        <taxon>Eukaryota</taxon>
        <taxon>Cryptophyceae</taxon>
        <taxon>Cryptomonadales</taxon>
        <taxon>Cryptomonadaceae</taxon>
        <taxon>Cryptomonas</taxon>
    </lineage>
</organism>
<reference evidence="2" key="1">
    <citation type="submission" date="2021-01" db="EMBL/GenBank/DDBJ databases">
        <authorList>
            <person name="Corre E."/>
            <person name="Pelletier E."/>
            <person name="Niang G."/>
            <person name="Scheremetjew M."/>
            <person name="Finn R."/>
            <person name="Kale V."/>
            <person name="Holt S."/>
            <person name="Cochrane G."/>
            <person name="Meng A."/>
            <person name="Brown T."/>
            <person name="Cohen L."/>
        </authorList>
    </citation>
    <scope>NUCLEOTIDE SEQUENCE</scope>
    <source>
        <strain evidence="2">CCAP979/52</strain>
    </source>
</reference>
<proteinExistence type="predicted"/>
<name>A0A7S0MJE6_9CRYP</name>
<evidence type="ECO:0000256" key="1">
    <source>
        <dbReference type="SAM" id="MobiDB-lite"/>
    </source>
</evidence>
<feature type="compositionally biased region" description="Polar residues" evidence="1">
    <location>
        <begin position="761"/>
        <end position="775"/>
    </location>
</feature>
<feature type="region of interest" description="Disordered" evidence="1">
    <location>
        <begin position="752"/>
        <end position="775"/>
    </location>
</feature>
<accession>A0A7S0MJE6</accession>
<protein>
    <submittedName>
        <fullName evidence="2">Uncharacterized protein</fullName>
    </submittedName>
</protein>